<evidence type="ECO:0000313" key="3">
    <source>
        <dbReference type="Proteomes" id="UP000198855"/>
    </source>
</evidence>
<sequence>MNKNIKRTVATMMIAGMTVSGAAGVYAGTNMEKINAFLNHSIGFKINGSTYIPKDENGNKLAPITYHDTTYLPVRALSNALNTPIQYDSKTNTIYIGTSTTDQWVLTNYTAAQLDEIKKAFAGFDGFETAYAPQMMIKGDALLKAAATADGVNLLFKNMTVNVSPRDYSHDYDGTTVILSNGATAKWYTQGKTSMLSVKVDDRYVTVSSPNGKLSKSQLEKAAVSVTKVGAIQTDLVKVSYTAAQLDELKKAFAGFDGFETAYAPQMMVNGDVLQKTVATADGVNIVFENMTVNVSPRDYSHDYEGTTVTLSNGAKAKWYKIGDTLMLTVKVDDRYVTLSSPNANLTQARLEKVAVTVTKVGAAQTDLATVTYTAAQTKAIKEEYAKFDGFTAAYAPTKMAKDDAFQKVASGDSVIFWFKHMNVQISPRDYSFGYDSTNVTLPNGVKAKWFTPSDTAMLTFQIDDRYVTISSADNSLTKAQIEQIATGVAKLK</sequence>
<name>A0A1I1Y265_9BACL</name>
<dbReference type="Proteomes" id="UP000198855">
    <property type="component" value="Unassembled WGS sequence"/>
</dbReference>
<gene>
    <name evidence="2" type="ORF">SAMN05216378_2432</name>
</gene>
<dbReference type="RefSeq" id="WP_091185064.1">
    <property type="nucleotide sequence ID" value="NZ_FOMT01000002.1"/>
</dbReference>
<keyword evidence="1" id="KW-0732">Signal</keyword>
<feature type="signal peptide" evidence="1">
    <location>
        <begin position="1"/>
        <end position="22"/>
    </location>
</feature>
<dbReference type="AlphaFoldDB" id="A0A1I1Y265"/>
<protein>
    <recommendedName>
        <fullName evidence="4">Copper amine oxidase N-terminal domain-containing protein</fullName>
    </recommendedName>
</protein>
<evidence type="ECO:0000313" key="2">
    <source>
        <dbReference type="EMBL" id="SFE13098.1"/>
    </source>
</evidence>
<evidence type="ECO:0000256" key="1">
    <source>
        <dbReference type="SAM" id="SignalP"/>
    </source>
</evidence>
<dbReference type="OrthoDB" id="337615at2"/>
<dbReference type="EMBL" id="FOMT01000002">
    <property type="protein sequence ID" value="SFE13098.1"/>
    <property type="molecule type" value="Genomic_DNA"/>
</dbReference>
<reference evidence="3" key="1">
    <citation type="submission" date="2016-10" db="EMBL/GenBank/DDBJ databases">
        <authorList>
            <person name="Varghese N."/>
            <person name="Submissions S."/>
        </authorList>
    </citation>
    <scope>NUCLEOTIDE SEQUENCE [LARGE SCALE GENOMIC DNA]</scope>
    <source>
        <strain evidence="3">CGMCC 1.10784</strain>
    </source>
</reference>
<feature type="chain" id="PRO_5011658338" description="Copper amine oxidase N-terminal domain-containing protein" evidence="1">
    <location>
        <begin position="23"/>
        <end position="493"/>
    </location>
</feature>
<dbReference type="STRING" id="1045775.SAMN05216378_2432"/>
<keyword evidence="3" id="KW-1185">Reference proteome</keyword>
<accession>A0A1I1Y265</accession>
<proteinExistence type="predicted"/>
<organism evidence="2 3">
    <name type="scientific">Paenibacillus catalpae</name>
    <dbReference type="NCBI Taxonomy" id="1045775"/>
    <lineage>
        <taxon>Bacteria</taxon>
        <taxon>Bacillati</taxon>
        <taxon>Bacillota</taxon>
        <taxon>Bacilli</taxon>
        <taxon>Bacillales</taxon>
        <taxon>Paenibacillaceae</taxon>
        <taxon>Paenibacillus</taxon>
    </lineage>
</organism>
<evidence type="ECO:0008006" key="4">
    <source>
        <dbReference type="Google" id="ProtNLM"/>
    </source>
</evidence>